<name>A0A162UMN2_9CLOT</name>
<sequence>MYEEIKEQINQIVDSIYKYDINKVMNLIGCLFNSIDVSLQKNEFENVNSLNKVLTMMEEAMNNKDYLLLADILKFELFPIIPNKYIN</sequence>
<dbReference type="Proteomes" id="UP000076603">
    <property type="component" value="Unassembled WGS sequence"/>
</dbReference>
<evidence type="ECO:0000313" key="1">
    <source>
        <dbReference type="EMBL" id="KZL94085.1"/>
    </source>
</evidence>
<dbReference type="EMBL" id="LWAE01000001">
    <property type="protein sequence ID" value="KZL94085.1"/>
    <property type="molecule type" value="Genomic_DNA"/>
</dbReference>
<organism evidence="1 2">
    <name type="scientific">Clostridium magnum DSM 2767</name>
    <dbReference type="NCBI Taxonomy" id="1121326"/>
    <lineage>
        <taxon>Bacteria</taxon>
        <taxon>Bacillati</taxon>
        <taxon>Bacillota</taxon>
        <taxon>Clostridia</taxon>
        <taxon>Eubacteriales</taxon>
        <taxon>Clostridiaceae</taxon>
        <taxon>Clostridium</taxon>
    </lineage>
</organism>
<dbReference type="RefSeq" id="WP_066619028.1">
    <property type="nucleotide sequence ID" value="NZ_FQXL01000009.1"/>
</dbReference>
<protein>
    <submittedName>
        <fullName evidence="1">Uncharacterized protein</fullName>
    </submittedName>
</protein>
<comment type="caution">
    <text evidence="1">The sequence shown here is derived from an EMBL/GenBank/DDBJ whole genome shotgun (WGS) entry which is preliminary data.</text>
</comment>
<dbReference type="STRING" id="1121326.CLMAG_11380"/>
<reference evidence="1 2" key="1">
    <citation type="submission" date="2016-04" db="EMBL/GenBank/DDBJ databases">
        <title>Genome sequence of Clostridium magnum DSM 2767.</title>
        <authorList>
            <person name="Poehlein A."/>
            <person name="Uhlig R."/>
            <person name="Fischer R."/>
            <person name="Bahl H."/>
            <person name="Daniel R."/>
        </authorList>
    </citation>
    <scope>NUCLEOTIDE SEQUENCE [LARGE SCALE GENOMIC DNA]</scope>
    <source>
        <strain evidence="1 2">DSM 2767</strain>
    </source>
</reference>
<gene>
    <name evidence="1" type="ORF">CLMAG_11380</name>
</gene>
<evidence type="ECO:0000313" key="2">
    <source>
        <dbReference type="Proteomes" id="UP000076603"/>
    </source>
</evidence>
<accession>A0A162UMN2</accession>
<proteinExistence type="predicted"/>
<keyword evidence="2" id="KW-1185">Reference proteome</keyword>
<dbReference type="AlphaFoldDB" id="A0A162UMN2"/>
<dbReference type="OrthoDB" id="1938213at2"/>
<dbReference type="PATRIC" id="fig|1121326.3.peg.1099"/>